<dbReference type="eggNOG" id="COG2304">
    <property type="taxonomic scope" value="Bacteria"/>
</dbReference>
<dbReference type="AlphaFoldDB" id="U3AL24"/>
<evidence type="ECO:0000313" key="3">
    <source>
        <dbReference type="Proteomes" id="UP000016566"/>
    </source>
</evidence>
<dbReference type="Gene3D" id="3.40.50.410">
    <property type="entry name" value="von Willebrand factor, type A domain"/>
    <property type="match status" value="1"/>
</dbReference>
<sequence>MARLMPFALAPALVCALVPAMSRACETALVLAMDVSNSVDEAEYRLQIDGLADALADPVVVEAVLMGKVAMAVLQWSDAGQQIVVTDWIQPADRAALDNFSGRVRATPRAFVMGGTAPAEALHAALQLIERAPDCHRLVIDVSGDGTPNDGGDVGTARRRAEAMGVTINGLAIESLGQAITGFYRRHVATRDGFVLTARGHRDFPRAIRLKLRRELVRVVGETRGR</sequence>
<keyword evidence="1" id="KW-0732">Signal</keyword>
<dbReference type="EMBL" id="BATB01000015">
    <property type="protein sequence ID" value="GAD55443.1"/>
    <property type="molecule type" value="Genomic_DNA"/>
</dbReference>
<keyword evidence="3" id="KW-1185">Reference proteome</keyword>
<accession>U3AL24</accession>
<feature type="signal peptide" evidence="1">
    <location>
        <begin position="1"/>
        <end position="24"/>
    </location>
</feature>
<organism evidence="2 3">
    <name type="scientific">Limimaricola cinnabarinus LL-001</name>
    <dbReference type="NCBI Taxonomy" id="1337093"/>
    <lineage>
        <taxon>Bacteria</taxon>
        <taxon>Pseudomonadati</taxon>
        <taxon>Pseudomonadota</taxon>
        <taxon>Alphaproteobacteria</taxon>
        <taxon>Rhodobacterales</taxon>
        <taxon>Paracoccaceae</taxon>
        <taxon>Limimaricola</taxon>
    </lineage>
</organism>
<dbReference type="InterPro" id="IPR036465">
    <property type="entry name" value="vWFA_dom_sf"/>
</dbReference>
<dbReference type="SUPFAM" id="SSF53300">
    <property type="entry name" value="vWA-like"/>
    <property type="match status" value="1"/>
</dbReference>
<evidence type="ECO:0000313" key="2">
    <source>
        <dbReference type="EMBL" id="GAD55443.1"/>
    </source>
</evidence>
<evidence type="ECO:0000256" key="1">
    <source>
        <dbReference type="SAM" id="SignalP"/>
    </source>
</evidence>
<dbReference type="STRING" id="1337093.MBELCI_1495"/>
<dbReference type="RefSeq" id="WP_021693547.1">
    <property type="nucleotide sequence ID" value="NZ_BATB01000015.1"/>
</dbReference>
<dbReference type="OrthoDB" id="9792179at2"/>
<dbReference type="CDD" id="cd00198">
    <property type="entry name" value="vWFA"/>
    <property type="match status" value="1"/>
</dbReference>
<dbReference type="Pfam" id="PF06707">
    <property type="entry name" value="DUF1194"/>
    <property type="match status" value="1"/>
</dbReference>
<feature type="chain" id="PRO_5004638057" evidence="1">
    <location>
        <begin position="25"/>
        <end position="226"/>
    </location>
</feature>
<comment type="caution">
    <text evidence="2">The sequence shown here is derived from an EMBL/GenBank/DDBJ whole genome shotgun (WGS) entry which is preliminary data.</text>
</comment>
<dbReference type="InterPro" id="IPR010607">
    <property type="entry name" value="DUF1194"/>
</dbReference>
<dbReference type="Proteomes" id="UP000016566">
    <property type="component" value="Unassembled WGS sequence"/>
</dbReference>
<gene>
    <name evidence="2" type="ORF">MBELCI_1495</name>
</gene>
<reference evidence="2" key="1">
    <citation type="journal article" date="2013" name="Genome Announc.">
        <title>Draft Genome Sequence of Loktanella cinnabarina LL-001T, Isolated from Deep-Sea Floor Sediment.</title>
        <authorList>
            <person name="Nishi S."/>
            <person name="Tsubouchi T."/>
            <person name="Takaki Y."/>
            <person name="Koyanagi R."/>
            <person name="Satoh N."/>
            <person name="Maruyama T."/>
            <person name="Hatada Y."/>
        </authorList>
    </citation>
    <scope>NUCLEOTIDE SEQUENCE [LARGE SCALE GENOMIC DNA]</scope>
    <source>
        <strain evidence="2">LL-001</strain>
    </source>
</reference>
<protein>
    <submittedName>
        <fullName evidence="2">von Willebrand factor type A domain protein</fullName>
    </submittedName>
</protein>
<name>U3AL24_9RHOB</name>
<proteinExistence type="predicted"/>